<evidence type="ECO:0000313" key="2">
    <source>
        <dbReference type="EMBL" id="OUR97017.1"/>
    </source>
</evidence>
<keyword evidence="1" id="KW-1133">Transmembrane helix</keyword>
<evidence type="ECO:0000256" key="1">
    <source>
        <dbReference type="SAM" id="Phobius"/>
    </source>
</evidence>
<feature type="transmembrane region" description="Helical" evidence="1">
    <location>
        <begin position="21"/>
        <end position="41"/>
    </location>
</feature>
<sequence length="213" mass="24273">MLGKSLKFSKENILAFSKNSYLYIISLFAVSFLADYVRIILGEANQNASLVLTLIEVVFTYFVYAVLIKAIFIFQSGVTEQNALRQIGIKFFIYLRVNIVYTIVFFIGSMLLVVPGLLALTFFYFAPILVIQKDLYQKSYFRESIKLVKKAPWSVFTISLFSMIVMSLDFAIMPLIKESGFEFLGLFFSTSVVVALDIFLLLAGVRLLEFTQE</sequence>
<organism evidence="2 3">
    <name type="scientific">Halobacteriovorax marinus</name>
    <dbReference type="NCBI Taxonomy" id="97084"/>
    <lineage>
        <taxon>Bacteria</taxon>
        <taxon>Pseudomonadati</taxon>
        <taxon>Bdellovibrionota</taxon>
        <taxon>Bacteriovoracia</taxon>
        <taxon>Bacteriovoracales</taxon>
        <taxon>Halobacteriovoraceae</taxon>
        <taxon>Halobacteriovorax</taxon>
    </lineage>
</organism>
<accession>A0A1Y5F7V1</accession>
<evidence type="ECO:0008006" key="4">
    <source>
        <dbReference type="Google" id="ProtNLM"/>
    </source>
</evidence>
<name>A0A1Y5F7V1_9BACT</name>
<dbReference type="Proteomes" id="UP000196531">
    <property type="component" value="Unassembled WGS sequence"/>
</dbReference>
<feature type="transmembrane region" description="Helical" evidence="1">
    <location>
        <begin position="87"/>
        <end position="107"/>
    </location>
</feature>
<feature type="transmembrane region" description="Helical" evidence="1">
    <location>
        <begin position="151"/>
        <end position="172"/>
    </location>
</feature>
<keyword evidence="1" id="KW-0472">Membrane</keyword>
<gene>
    <name evidence="2" type="ORF">A9Q84_11840</name>
</gene>
<evidence type="ECO:0000313" key="3">
    <source>
        <dbReference type="Proteomes" id="UP000196531"/>
    </source>
</evidence>
<reference evidence="3" key="1">
    <citation type="journal article" date="2017" name="Proc. Natl. Acad. Sci. U.S.A.">
        <title>Simulation of Deepwater Horizon oil plume reveals substrate specialization within a complex community of hydrocarbon-degraders.</title>
        <authorList>
            <person name="Hu P."/>
            <person name="Dubinsky E.A."/>
            <person name="Probst A.J."/>
            <person name="Wang J."/>
            <person name="Sieber C.M.K."/>
            <person name="Tom L.M."/>
            <person name="Gardinali P."/>
            <person name="Banfield J.F."/>
            <person name="Atlas R.M."/>
            <person name="Andersen G.L."/>
        </authorList>
    </citation>
    <scope>NUCLEOTIDE SEQUENCE [LARGE SCALE GENOMIC DNA]</scope>
</reference>
<dbReference type="EMBL" id="MAAO01000006">
    <property type="protein sequence ID" value="OUR97017.1"/>
    <property type="molecule type" value="Genomic_DNA"/>
</dbReference>
<feature type="transmembrane region" description="Helical" evidence="1">
    <location>
        <begin position="184"/>
        <end position="208"/>
    </location>
</feature>
<keyword evidence="1" id="KW-0812">Transmembrane</keyword>
<proteinExistence type="predicted"/>
<dbReference type="AlphaFoldDB" id="A0A1Y5F7V1"/>
<feature type="transmembrane region" description="Helical" evidence="1">
    <location>
        <begin position="113"/>
        <end position="131"/>
    </location>
</feature>
<comment type="caution">
    <text evidence="2">The sequence shown here is derived from an EMBL/GenBank/DDBJ whole genome shotgun (WGS) entry which is preliminary data.</text>
</comment>
<feature type="transmembrane region" description="Helical" evidence="1">
    <location>
        <begin position="47"/>
        <end position="67"/>
    </location>
</feature>
<protein>
    <recommendedName>
        <fullName evidence="4">Transmembrane protein</fullName>
    </recommendedName>
</protein>